<comment type="caution">
    <text evidence="1">The sequence shown here is derived from an EMBL/GenBank/DDBJ whole genome shotgun (WGS) entry which is preliminary data.</text>
</comment>
<evidence type="ECO:0000313" key="2">
    <source>
        <dbReference type="Proteomes" id="UP000092714"/>
    </source>
</evidence>
<dbReference type="SUPFAM" id="SSF53649">
    <property type="entry name" value="Alkaline phosphatase-like"/>
    <property type="match status" value="1"/>
</dbReference>
<dbReference type="Pfam" id="PF01663">
    <property type="entry name" value="Phosphodiest"/>
    <property type="match status" value="1"/>
</dbReference>
<dbReference type="InterPro" id="IPR017850">
    <property type="entry name" value="Alkaline_phosphatase_core_sf"/>
</dbReference>
<evidence type="ECO:0008006" key="3">
    <source>
        <dbReference type="Google" id="ProtNLM"/>
    </source>
</evidence>
<proteinExistence type="predicted"/>
<dbReference type="InterPro" id="IPR002591">
    <property type="entry name" value="Phosphodiest/P_Trfase"/>
</dbReference>
<evidence type="ECO:0000313" key="1">
    <source>
        <dbReference type="EMBL" id="OBY11439.1"/>
    </source>
</evidence>
<dbReference type="OrthoDB" id="9779267at2"/>
<dbReference type="RefSeq" id="WP_027098458.1">
    <property type="nucleotide sequence ID" value="NZ_CABJAZ010000002.1"/>
</dbReference>
<dbReference type="AlphaFoldDB" id="A0A174DM48"/>
<dbReference type="GO" id="GO:0016787">
    <property type="term" value="F:hydrolase activity"/>
    <property type="evidence" value="ECO:0007669"/>
    <property type="project" value="UniProtKB-ARBA"/>
</dbReference>
<dbReference type="eggNOG" id="COG1524">
    <property type="taxonomic scope" value="Bacteria"/>
</dbReference>
<sequence>MTNDFIFPEYNGKNFINIINSIKHNFGINDGITLENKKIKKILLNKEKVVFILVDAFGWKFYKSVREDSKFFKEIRKRGIEEKITSQFPSTTTAHVTSVITGKDVSTHGFFEWFTYDSKINEVFTPFLFDYEGKEEILPKDNLFKELKENGVCSTIITPNYINNSYYSRELFKDGKVKGYDSVEEMFDILLQGIKKDKGKNFYYIYYPQIDSIGHEYGMSSYKAYFEINNFIKALDNFYNNVLDKGVNEGIFILSADHGQMEIKDRIYLNELIPNIDEYMLKDSKGKSIVPVGYNRDMFLYIKKEFEIYVYELLKEKFKDKGEIYLVKDLIDKGVFINPSETFLSRMGNIVIIPYDGYGVWWFEKGKYEISLKGSHGGLTKDEMEIPLLIYNFENLGCDK</sequence>
<dbReference type="EMBL" id="MAPZ01000014">
    <property type="protein sequence ID" value="OBY11439.1"/>
    <property type="molecule type" value="Genomic_DNA"/>
</dbReference>
<protein>
    <recommendedName>
        <fullName evidence="3">Type I phosphodiesterase / nucleotide pyrophosphatase</fullName>
    </recommendedName>
</protein>
<gene>
    <name evidence="1" type="ORF">CP373A1_05675</name>
</gene>
<dbReference type="GeneID" id="42776278"/>
<dbReference type="PANTHER" id="PTHR10151:SF120">
    <property type="entry name" value="BIS(5'-ADENOSYL)-TRIPHOSPHATASE"/>
    <property type="match status" value="1"/>
</dbReference>
<keyword evidence="2" id="KW-1185">Reference proteome</keyword>
<reference evidence="1 2" key="1">
    <citation type="submission" date="2016-06" db="EMBL/GenBank/DDBJ databases">
        <authorList>
            <person name="Kjaerup R.B."/>
            <person name="Dalgaard T.S."/>
            <person name="Juul-Madsen H.R."/>
        </authorList>
    </citation>
    <scope>NUCLEOTIDE SEQUENCE [LARGE SCALE GENOMIC DNA]</scope>
    <source>
        <strain evidence="1 2">373-A1</strain>
    </source>
</reference>
<name>A0A174DM48_9CLOT</name>
<organism evidence="1 2">
    <name type="scientific">Clostridium paraputrificum</name>
    <dbReference type="NCBI Taxonomy" id="29363"/>
    <lineage>
        <taxon>Bacteria</taxon>
        <taxon>Bacillati</taxon>
        <taxon>Bacillota</taxon>
        <taxon>Clostridia</taxon>
        <taxon>Eubacteriales</taxon>
        <taxon>Clostridiaceae</taxon>
        <taxon>Clostridium</taxon>
    </lineage>
</organism>
<dbReference type="PANTHER" id="PTHR10151">
    <property type="entry name" value="ECTONUCLEOTIDE PYROPHOSPHATASE/PHOSPHODIESTERASE"/>
    <property type="match status" value="1"/>
</dbReference>
<dbReference type="Proteomes" id="UP000092714">
    <property type="component" value="Unassembled WGS sequence"/>
</dbReference>
<accession>A0A174DM48</accession>
<dbReference type="Gene3D" id="3.40.720.10">
    <property type="entry name" value="Alkaline Phosphatase, subunit A"/>
    <property type="match status" value="1"/>
</dbReference>